<feature type="domain" description="Aminoglycoside phosphotransferase" evidence="2">
    <location>
        <begin position="179"/>
        <end position="260"/>
    </location>
</feature>
<feature type="region of interest" description="Disordered" evidence="1">
    <location>
        <begin position="108"/>
        <end position="145"/>
    </location>
</feature>
<dbReference type="SUPFAM" id="SSF56112">
    <property type="entry name" value="Protein kinase-like (PK-like)"/>
    <property type="match status" value="1"/>
</dbReference>
<dbReference type="AlphaFoldDB" id="A0A6G1H5N2"/>
<reference evidence="3" key="1">
    <citation type="journal article" date="2020" name="Stud. Mycol.">
        <title>101 Dothideomycetes genomes: a test case for predicting lifestyles and emergence of pathogens.</title>
        <authorList>
            <person name="Haridas S."/>
            <person name="Albert R."/>
            <person name="Binder M."/>
            <person name="Bloem J."/>
            <person name="Labutti K."/>
            <person name="Salamov A."/>
            <person name="Andreopoulos B."/>
            <person name="Baker S."/>
            <person name="Barry K."/>
            <person name="Bills G."/>
            <person name="Bluhm B."/>
            <person name="Cannon C."/>
            <person name="Castanera R."/>
            <person name="Culley D."/>
            <person name="Daum C."/>
            <person name="Ezra D."/>
            <person name="Gonzalez J."/>
            <person name="Henrissat B."/>
            <person name="Kuo A."/>
            <person name="Liang C."/>
            <person name="Lipzen A."/>
            <person name="Lutzoni F."/>
            <person name="Magnuson J."/>
            <person name="Mondo S."/>
            <person name="Nolan M."/>
            <person name="Ohm R."/>
            <person name="Pangilinan J."/>
            <person name="Park H.-J."/>
            <person name="Ramirez L."/>
            <person name="Alfaro M."/>
            <person name="Sun H."/>
            <person name="Tritt A."/>
            <person name="Yoshinaga Y."/>
            <person name="Zwiers L.-H."/>
            <person name="Turgeon B."/>
            <person name="Goodwin S."/>
            <person name="Spatafora J."/>
            <person name="Crous P."/>
            <person name="Grigoriev I."/>
        </authorList>
    </citation>
    <scope>NUCLEOTIDE SEQUENCE</scope>
    <source>
        <strain evidence="3">CBS 113979</strain>
    </source>
</reference>
<dbReference type="InterPro" id="IPR051678">
    <property type="entry name" value="AGP_Transferase"/>
</dbReference>
<proteinExistence type="predicted"/>
<dbReference type="InterPro" id="IPR011009">
    <property type="entry name" value="Kinase-like_dom_sf"/>
</dbReference>
<dbReference type="Proteomes" id="UP000800041">
    <property type="component" value="Unassembled WGS sequence"/>
</dbReference>
<evidence type="ECO:0000259" key="2">
    <source>
        <dbReference type="Pfam" id="PF01636"/>
    </source>
</evidence>
<evidence type="ECO:0000313" key="3">
    <source>
        <dbReference type="EMBL" id="KAF1988465.1"/>
    </source>
</evidence>
<feature type="compositionally biased region" description="Low complexity" evidence="1">
    <location>
        <begin position="108"/>
        <end position="126"/>
    </location>
</feature>
<evidence type="ECO:0000256" key="1">
    <source>
        <dbReference type="SAM" id="MobiDB-lite"/>
    </source>
</evidence>
<evidence type="ECO:0000313" key="4">
    <source>
        <dbReference type="Proteomes" id="UP000800041"/>
    </source>
</evidence>
<sequence length="575" mass="64920">MAGAMSNADFESESSCEEIMTVTLVGTTSQTSTELYKAHEAFRTFKNKIPYLSSFLGATEITNIQRIAGGSYNRMIAADIRKKDHSGNIEAVFRIPRKPHNLEAVNLSEQTSTSTASTKAQDSSDAVVGQPRSRGNIFRDGKKSGPGLKQLWKRVKRLPMPLCCNKTTVNVKMVSSPLPLDSRILDQIATHQMLSARGLPVPEVLAYDSSSSNALKTTYTVLSRVPGIRLYALYNEMSTEERLNIVDEVVPILAHMKSIRFTYAGRISHSEIKDSSRPLQPPDMERLNGVETILSCFGVDPGQPATTDSDSLTQSPKPKRTLIFSVLRDIMSNQLSASAAYHKDRNPMKYDSFSELLEIFDEMCTLGYLEFPAMNVLFHPDLEPRNILVAPSISERTSTGAPKPTISAVVDWDNTLFLPLVLTMEPPIWLWDHSPHMSLEEFNLPYWMENNADLLPPHWYTDRDARMNTTCKQVKSRFETLFVEAMNEVLQSGDFSSINSSSEGSVSEPEKVEAADGLLFTREMYEDMAYGRGRWLRRLWRFAKDGFYSHTDIYKFDQFKEHWEKEKDRWAGGVI</sequence>
<accession>A0A6G1H5N2</accession>
<organism evidence="3 4">
    <name type="scientific">Aulographum hederae CBS 113979</name>
    <dbReference type="NCBI Taxonomy" id="1176131"/>
    <lineage>
        <taxon>Eukaryota</taxon>
        <taxon>Fungi</taxon>
        <taxon>Dikarya</taxon>
        <taxon>Ascomycota</taxon>
        <taxon>Pezizomycotina</taxon>
        <taxon>Dothideomycetes</taxon>
        <taxon>Pleosporomycetidae</taxon>
        <taxon>Aulographales</taxon>
        <taxon>Aulographaceae</taxon>
    </lineage>
</organism>
<dbReference type="OrthoDB" id="10003767at2759"/>
<name>A0A6G1H5N2_9PEZI</name>
<gene>
    <name evidence="3" type="ORF">K402DRAFT_452709</name>
</gene>
<protein>
    <recommendedName>
        <fullName evidence="2">Aminoglycoside phosphotransferase domain-containing protein</fullName>
    </recommendedName>
</protein>
<keyword evidence="4" id="KW-1185">Reference proteome</keyword>
<dbReference type="InterPro" id="IPR002575">
    <property type="entry name" value="Aminoglycoside_PTrfase"/>
</dbReference>
<dbReference type="EMBL" id="ML977148">
    <property type="protein sequence ID" value="KAF1988465.1"/>
    <property type="molecule type" value="Genomic_DNA"/>
</dbReference>
<dbReference type="PANTHER" id="PTHR21310:SF56">
    <property type="entry name" value="AMINOGLYCOSIDE PHOSPHOTRANSFERASE DOMAIN-CONTAINING PROTEIN"/>
    <property type="match status" value="1"/>
</dbReference>
<dbReference type="PANTHER" id="PTHR21310">
    <property type="entry name" value="AMINOGLYCOSIDE PHOSPHOTRANSFERASE-RELATED-RELATED"/>
    <property type="match status" value="1"/>
</dbReference>
<dbReference type="Pfam" id="PF01636">
    <property type="entry name" value="APH"/>
    <property type="match status" value="1"/>
</dbReference>